<dbReference type="RefSeq" id="WP_211784880.1">
    <property type="nucleotide sequence ID" value="NZ_CP047289.1"/>
</dbReference>
<accession>A0A8J8MSS3</accession>
<comment type="subcellular location">
    <subcellularLocation>
        <location evidence="1">Secreted</location>
    </subcellularLocation>
</comment>
<reference evidence="4" key="1">
    <citation type="submission" date="2020-01" db="EMBL/GenBank/DDBJ databases">
        <authorList>
            <person name="Yang Y."/>
            <person name="Kwon Y.M."/>
        </authorList>
    </citation>
    <scope>NUCLEOTIDE SEQUENCE</scope>
    <source>
        <strain evidence="4">PG104</strain>
    </source>
</reference>
<dbReference type="AlphaFoldDB" id="A0A8J8MSS3"/>
<dbReference type="InterPro" id="IPR050557">
    <property type="entry name" value="RTX_toxin/Mannuronan_C5-epim"/>
</dbReference>
<dbReference type="KEGG" id="fap:GR316_04725"/>
<dbReference type="SUPFAM" id="SSF51120">
    <property type="entry name" value="beta-Roll"/>
    <property type="match status" value="2"/>
</dbReference>
<name>A0A8J8MSS3_9RHOB</name>
<dbReference type="Gene3D" id="2.150.10.10">
    <property type="entry name" value="Serralysin-like metalloprotease, C-terminal"/>
    <property type="match status" value="4"/>
</dbReference>
<dbReference type="InterPro" id="IPR018511">
    <property type="entry name" value="Hemolysin-typ_Ca-bd_CS"/>
</dbReference>
<evidence type="ECO:0000256" key="2">
    <source>
        <dbReference type="ARBA" id="ARBA00022525"/>
    </source>
</evidence>
<dbReference type="GO" id="GO:0005509">
    <property type="term" value="F:calcium ion binding"/>
    <property type="evidence" value="ECO:0007669"/>
    <property type="project" value="InterPro"/>
</dbReference>
<dbReference type="Pfam" id="PF00353">
    <property type="entry name" value="HemolysinCabind"/>
    <property type="match status" value="5"/>
</dbReference>
<keyword evidence="2" id="KW-0964">Secreted</keyword>
<evidence type="ECO:0008006" key="6">
    <source>
        <dbReference type="Google" id="ProtNLM"/>
    </source>
</evidence>
<protein>
    <recommendedName>
        <fullName evidence="6">Hemolysin type calcium-binding protein</fullName>
    </recommendedName>
</protein>
<dbReference type="EMBL" id="CP047289">
    <property type="protein sequence ID" value="QUS35633.1"/>
    <property type="molecule type" value="Genomic_DNA"/>
</dbReference>
<evidence type="ECO:0000256" key="1">
    <source>
        <dbReference type="ARBA" id="ARBA00004613"/>
    </source>
</evidence>
<feature type="region of interest" description="Disordered" evidence="3">
    <location>
        <begin position="390"/>
        <end position="429"/>
    </location>
</feature>
<proteinExistence type="predicted"/>
<dbReference type="Proteomes" id="UP000679284">
    <property type="component" value="Chromosome"/>
</dbReference>
<evidence type="ECO:0000256" key="3">
    <source>
        <dbReference type="SAM" id="MobiDB-lite"/>
    </source>
</evidence>
<dbReference type="PRINTS" id="PR00313">
    <property type="entry name" value="CABNDNGRPT"/>
</dbReference>
<gene>
    <name evidence="4" type="ORF">GR316_04725</name>
</gene>
<dbReference type="InterPro" id="IPR001343">
    <property type="entry name" value="Hemolysn_Ca-bd"/>
</dbReference>
<dbReference type="InterPro" id="IPR011049">
    <property type="entry name" value="Serralysin-like_metalloprot_C"/>
</dbReference>
<dbReference type="PROSITE" id="PS00330">
    <property type="entry name" value="HEMOLYSIN_CALCIUM"/>
    <property type="match status" value="8"/>
</dbReference>
<dbReference type="PANTHER" id="PTHR38340">
    <property type="entry name" value="S-LAYER PROTEIN"/>
    <property type="match status" value="1"/>
</dbReference>
<sequence length="621" mass="63328">MPLSSLPSLTSFSLTPVLDVTKGDALLTLSADAVDDYGITDISIWLDKSVVQTSFLDSFGIAVPFWLGNSATWVDGHLNSSVWVKPETKSGSAEIMRIELTDMEGNKVTYDQDDLRAAGFTSSVTIVGGSDIPPPVTHAELSIPDAITLREGQSLNVGLLLKNMASGYTTYSYDISTAGGAASFADIGSLSGQGSYIGWGGRTERIPMTITALRDTVAEGPETAFLVVNVSGTEFSDGGSMKVVEITILDDNLTDGTNGRDTLRGTSAAEVLTGGRGDDSYYVTKGDQVVEDANGGRDHVFSALDWTLGDNLETLTLTGQGAATGRGNAADNVITGNGAANVLEGLGGNDTLKGGAGADTLRGGNGNDVLNGDGGNDVLFGGSGDDGLYGGDGNDRISGDGGADRLSGQNGNDTLSGGDGNDILKGDNGADQLSGGAGADMLYGGAGADVLSGDNGADTLTGGAGHDRLLGGAGNDVLNADAGNDTLYGGAGNDVLSGGAGRDVLYGGAGVDELHGGVDQARDTFIFLKRSDFGSLSHTDEIHDFVSGIDRIDVSAIDANIRAAGHQSFVFSDSGPAANALWTTQQGSDLLLQGDVNKDGAADFALLLRDVQYLASTDVML</sequence>
<dbReference type="PANTHER" id="PTHR38340:SF1">
    <property type="entry name" value="S-LAYER PROTEIN"/>
    <property type="match status" value="1"/>
</dbReference>
<organism evidence="4 5">
    <name type="scientific">Falsirhodobacter algicola</name>
    <dbReference type="NCBI Taxonomy" id="2692330"/>
    <lineage>
        <taxon>Bacteria</taxon>
        <taxon>Pseudomonadati</taxon>
        <taxon>Pseudomonadota</taxon>
        <taxon>Alphaproteobacteria</taxon>
        <taxon>Rhodobacterales</taxon>
        <taxon>Paracoccaceae</taxon>
        <taxon>Falsirhodobacter</taxon>
    </lineage>
</organism>
<evidence type="ECO:0000313" key="4">
    <source>
        <dbReference type="EMBL" id="QUS35633.1"/>
    </source>
</evidence>
<evidence type="ECO:0000313" key="5">
    <source>
        <dbReference type="Proteomes" id="UP000679284"/>
    </source>
</evidence>
<keyword evidence="5" id="KW-1185">Reference proteome</keyword>
<dbReference type="GO" id="GO:0005576">
    <property type="term" value="C:extracellular region"/>
    <property type="evidence" value="ECO:0007669"/>
    <property type="project" value="UniProtKB-SubCell"/>
</dbReference>